<dbReference type="FunFam" id="1.10.510.10:FF:000382">
    <property type="entry name" value="Mitogen-activated protein kinase kinase kinase 2"/>
    <property type="match status" value="1"/>
</dbReference>
<keyword evidence="6 13" id="KW-0547">Nucleotide-binding</keyword>
<keyword evidence="3" id="KW-1017">Isopeptide bond</keyword>
<evidence type="ECO:0000256" key="4">
    <source>
        <dbReference type="ARBA" id="ARBA00022527"/>
    </source>
</evidence>
<evidence type="ECO:0000256" key="1">
    <source>
        <dbReference type="ARBA" id="ARBA00006529"/>
    </source>
</evidence>
<dbReference type="GO" id="GO:0005524">
    <property type="term" value="F:ATP binding"/>
    <property type="evidence" value="ECO:0007669"/>
    <property type="project" value="UniProtKB-UniRule"/>
</dbReference>
<protein>
    <recommendedName>
        <fullName evidence="2">mitogen-activated protein kinase kinase kinase</fullName>
        <ecNumber evidence="2">2.7.11.25</ecNumber>
    </recommendedName>
</protein>
<evidence type="ECO:0000256" key="6">
    <source>
        <dbReference type="ARBA" id="ARBA00022741"/>
    </source>
</evidence>
<dbReference type="FunFam" id="3.30.200.20:FF:000387">
    <property type="entry name" value="Serine/threonine-protein kinase STE11"/>
    <property type="match status" value="1"/>
</dbReference>
<dbReference type="Pfam" id="PF00069">
    <property type="entry name" value="Pkinase"/>
    <property type="match status" value="1"/>
</dbReference>
<evidence type="ECO:0000256" key="11">
    <source>
        <dbReference type="ARBA" id="ARBA00047559"/>
    </source>
</evidence>
<dbReference type="SUPFAM" id="SSF56112">
    <property type="entry name" value="Protein kinase-like (PK-like)"/>
    <property type="match status" value="1"/>
</dbReference>
<dbReference type="PANTHER" id="PTHR48016:SF56">
    <property type="entry name" value="MAPKK KINASE"/>
    <property type="match status" value="1"/>
</dbReference>
<comment type="catalytic activity">
    <reaction evidence="11">
        <text>L-threonyl-[protein] + ATP = O-phospho-L-threonyl-[protein] + ADP + H(+)</text>
        <dbReference type="Rhea" id="RHEA:46608"/>
        <dbReference type="Rhea" id="RHEA-COMP:11060"/>
        <dbReference type="Rhea" id="RHEA-COMP:11605"/>
        <dbReference type="ChEBI" id="CHEBI:15378"/>
        <dbReference type="ChEBI" id="CHEBI:30013"/>
        <dbReference type="ChEBI" id="CHEBI:30616"/>
        <dbReference type="ChEBI" id="CHEBI:61977"/>
        <dbReference type="ChEBI" id="CHEBI:456216"/>
        <dbReference type="EC" id="2.7.11.25"/>
    </reaction>
</comment>
<evidence type="ECO:0000313" key="17">
    <source>
        <dbReference type="Proteomes" id="UP000215914"/>
    </source>
</evidence>
<comment type="catalytic activity">
    <reaction evidence="12">
        <text>L-seryl-[protein] + ATP = O-phospho-L-seryl-[protein] + ADP + H(+)</text>
        <dbReference type="Rhea" id="RHEA:17989"/>
        <dbReference type="Rhea" id="RHEA-COMP:9863"/>
        <dbReference type="Rhea" id="RHEA-COMP:11604"/>
        <dbReference type="ChEBI" id="CHEBI:15378"/>
        <dbReference type="ChEBI" id="CHEBI:29999"/>
        <dbReference type="ChEBI" id="CHEBI:30616"/>
        <dbReference type="ChEBI" id="CHEBI:83421"/>
        <dbReference type="ChEBI" id="CHEBI:456216"/>
        <dbReference type="EC" id="2.7.11.25"/>
    </reaction>
</comment>
<dbReference type="GO" id="GO:0004709">
    <property type="term" value="F:MAP kinase kinase kinase activity"/>
    <property type="evidence" value="ECO:0007669"/>
    <property type="project" value="UniProtKB-EC"/>
</dbReference>
<organism evidence="16 17">
    <name type="scientific">Helianthus annuus</name>
    <name type="common">Common sunflower</name>
    <dbReference type="NCBI Taxonomy" id="4232"/>
    <lineage>
        <taxon>Eukaryota</taxon>
        <taxon>Viridiplantae</taxon>
        <taxon>Streptophyta</taxon>
        <taxon>Embryophyta</taxon>
        <taxon>Tracheophyta</taxon>
        <taxon>Spermatophyta</taxon>
        <taxon>Magnoliopsida</taxon>
        <taxon>eudicotyledons</taxon>
        <taxon>Gunneridae</taxon>
        <taxon>Pentapetalae</taxon>
        <taxon>asterids</taxon>
        <taxon>campanulids</taxon>
        <taxon>Asterales</taxon>
        <taxon>Asteraceae</taxon>
        <taxon>Asteroideae</taxon>
        <taxon>Heliantheae alliance</taxon>
        <taxon>Heliantheae</taxon>
        <taxon>Helianthus</taxon>
    </lineage>
</organism>
<feature type="domain" description="Protein kinase" evidence="15">
    <location>
        <begin position="76"/>
        <end position="338"/>
    </location>
</feature>
<sequence>MQDFIGSVRRSLVFKPSAAGAGNDDGAGGSFGGFVEKIGSSIRKSKIFSKASVQALPPPRVVGKMRKEEAGSQIRWRKGELIGCGAFGRVYMGMNLDSGELLAVKQVSVVVNTASKDKTQAHIRELEEEVKLLKNLSHPNIVRYLGTAREESSLNIFLEFVPGGSISSLLGKFGSFPESVIRMYTKQILLGLEYLHKNGIMHRDIKGANILVDNKGQIKLADFGASKKVVELATMTGAKSMKGTPYWMAPEVILQTGHSFSADIWSVGCTVIEMATGKPPWSQQYQEVAALFHIGTTKAHPPIPDHLSADAKDFLLKCLQKEPDLRPNASELLQHPFVTKEYNETHPAFRTSLMGTPDNQIPMSRKEPRNLISPEIKTSGGMVDAHDMNSVRCSTIYPDKFSGQPMWGASRYDDDMCQMDDDDLMAGKSMKLDSTSITNDVNKSYNPMMEPDDDWPCQFDGSPEVGSNAAANLFPDQVSEITEVTPVELDNGDNDGFTFPNGASGIEEDDEVTEVKIRAFLDEKALDLKKMQTPLYEEFYNSLNAAISPVGIENKENSSTNVNLPPKSKSLNSNRLLRKRLSSAVDVSYISSPGGNKSEPVSHTNNDQNPQERRSPQHGQMKENILDSQKDAISPSASFSERQRRWKEELAEELERKRELMRQAGVVKTSSPKDRMVNNRQKRFGSLTDHFSIIVTPTEPPDHIHLH</sequence>
<dbReference type="AlphaFoldDB" id="A0A251TN83"/>
<evidence type="ECO:0000256" key="8">
    <source>
        <dbReference type="ARBA" id="ARBA00022840"/>
    </source>
</evidence>
<dbReference type="PROSITE" id="PS00107">
    <property type="entry name" value="PROTEIN_KINASE_ATP"/>
    <property type="match status" value="1"/>
</dbReference>
<dbReference type="STRING" id="4232.A0A251TN83"/>
<dbReference type="Proteomes" id="UP000215914">
    <property type="component" value="Chromosome 10"/>
</dbReference>
<feature type="region of interest" description="Disordered" evidence="14">
    <location>
        <begin position="588"/>
        <end position="621"/>
    </location>
</feature>
<evidence type="ECO:0000256" key="12">
    <source>
        <dbReference type="ARBA" id="ARBA00048329"/>
    </source>
</evidence>
<keyword evidence="9" id="KW-0832">Ubl conjugation</keyword>
<evidence type="ECO:0000256" key="7">
    <source>
        <dbReference type="ARBA" id="ARBA00022777"/>
    </source>
</evidence>
<evidence type="ECO:0000256" key="10">
    <source>
        <dbReference type="ARBA" id="ARBA00023054"/>
    </source>
</evidence>
<dbReference type="EMBL" id="CM007899">
    <property type="protein sequence ID" value="OTG12585.1"/>
    <property type="molecule type" value="Genomic_DNA"/>
</dbReference>
<keyword evidence="5" id="KW-0808">Transferase</keyword>
<dbReference type="GO" id="GO:0005737">
    <property type="term" value="C:cytoplasm"/>
    <property type="evidence" value="ECO:0000318"/>
    <property type="project" value="GO_Central"/>
</dbReference>
<evidence type="ECO:0000256" key="5">
    <source>
        <dbReference type="ARBA" id="ARBA00022679"/>
    </source>
</evidence>
<evidence type="ECO:0000313" key="16">
    <source>
        <dbReference type="EMBL" id="OTG12585.1"/>
    </source>
</evidence>
<dbReference type="InterPro" id="IPR008271">
    <property type="entry name" value="Ser/Thr_kinase_AS"/>
</dbReference>
<dbReference type="FunCoup" id="A0A251TN83">
    <property type="interactions" value="689"/>
</dbReference>
<keyword evidence="17" id="KW-1185">Reference proteome</keyword>
<feature type="binding site" evidence="13">
    <location>
        <position position="105"/>
    </location>
    <ligand>
        <name>ATP</name>
        <dbReference type="ChEBI" id="CHEBI:30616"/>
    </ligand>
</feature>
<dbReference type="OMA" id="CQFDGSP"/>
<evidence type="ECO:0000256" key="13">
    <source>
        <dbReference type="PROSITE-ProRule" id="PRU10141"/>
    </source>
</evidence>
<evidence type="ECO:0000256" key="9">
    <source>
        <dbReference type="ARBA" id="ARBA00022843"/>
    </source>
</evidence>
<dbReference type="CDD" id="cd06606">
    <property type="entry name" value="STKc_MAPKKK"/>
    <property type="match status" value="1"/>
</dbReference>
<keyword evidence="4" id="KW-0723">Serine/threonine-protein kinase</keyword>
<dbReference type="InterPro" id="IPR017441">
    <property type="entry name" value="Protein_kinase_ATP_BS"/>
</dbReference>
<dbReference type="InParanoid" id="A0A251TN83"/>
<evidence type="ECO:0000256" key="2">
    <source>
        <dbReference type="ARBA" id="ARBA00012406"/>
    </source>
</evidence>
<feature type="region of interest" description="Disordered" evidence="14">
    <location>
        <begin position="626"/>
        <end position="645"/>
    </location>
</feature>
<evidence type="ECO:0000259" key="15">
    <source>
        <dbReference type="PROSITE" id="PS50011"/>
    </source>
</evidence>
<keyword evidence="8 13" id="KW-0067">ATP-binding</keyword>
<feature type="compositionally biased region" description="Basic and acidic residues" evidence="14">
    <location>
        <begin position="610"/>
        <end position="621"/>
    </location>
</feature>
<dbReference type="InterPro" id="IPR050538">
    <property type="entry name" value="MAP_kinase_kinase_kinase"/>
</dbReference>
<accession>A0A251TN83</accession>
<dbReference type="PROSITE" id="PS50011">
    <property type="entry name" value="PROTEIN_KINASE_DOM"/>
    <property type="match status" value="1"/>
</dbReference>
<keyword evidence="7 16" id="KW-0418">Kinase</keyword>
<dbReference type="GO" id="GO:0004674">
    <property type="term" value="F:protein serine/threonine kinase activity"/>
    <property type="evidence" value="ECO:0000318"/>
    <property type="project" value="GO_Central"/>
</dbReference>
<dbReference type="PROSITE" id="PS00108">
    <property type="entry name" value="PROTEIN_KINASE_ST"/>
    <property type="match status" value="1"/>
</dbReference>
<reference evidence="17" key="1">
    <citation type="journal article" date="2017" name="Nature">
        <title>The sunflower genome provides insights into oil metabolism, flowering and Asterid evolution.</title>
        <authorList>
            <person name="Badouin H."/>
            <person name="Gouzy J."/>
            <person name="Grassa C.J."/>
            <person name="Murat F."/>
            <person name="Staton S.E."/>
            <person name="Cottret L."/>
            <person name="Lelandais-Briere C."/>
            <person name="Owens G.L."/>
            <person name="Carrere S."/>
            <person name="Mayjonade B."/>
            <person name="Legrand L."/>
            <person name="Gill N."/>
            <person name="Kane N.C."/>
            <person name="Bowers J.E."/>
            <person name="Hubner S."/>
            <person name="Bellec A."/>
            <person name="Berard A."/>
            <person name="Berges H."/>
            <person name="Blanchet N."/>
            <person name="Boniface M.C."/>
            <person name="Brunel D."/>
            <person name="Catrice O."/>
            <person name="Chaidir N."/>
            <person name="Claudel C."/>
            <person name="Donnadieu C."/>
            <person name="Faraut T."/>
            <person name="Fievet G."/>
            <person name="Helmstetter N."/>
            <person name="King M."/>
            <person name="Knapp S.J."/>
            <person name="Lai Z."/>
            <person name="Le Paslier M.C."/>
            <person name="Lippi Y."/>
            <person name="Lorenzon L."/>
            <person name="Mandel J.R."/>
            <person name="Marage G."/>
            <person name="Marchand G."/>
            <person name="Marquand E."/>
            <person name="Bret-Mestries E."/>
            <person name="Morien E."/>
            <person name="Nambeesan S."/>
            <person name="Nguyen T."/>
            <person name="Pegot-Espagnet P."/>
            <person name="Pouilly N."/>
            <person name="Raftis F."/>
            <person name="Sallet E."/>
            <person name="Schiex T."/>
            <person name="Thomas J."/>
            <person name="Vandecasteele C."/>
            <person name="Vares D."/>
            <person name="Vear F."/>
            <person name="Vautrin S."/>
            <person name="Crespi M."/>
            <person name="Mangin B."/>
            <person name="Burke J.M."/>
            <person name="Salse J."/>
            <person name="Munos S."/>
            <person name="Vincourt P."/>
            <person name="Rieseberg L.H."/>
            <person name="Langlade N.B."/>
        </authorList>
    </citation>
    <scope>NUCLEOTIDE SEQUENCE [LARGE SCALE GENOMIC DNA]</scope>
    <source>
        <strain evidence="17">cv. SF193</strain>
    </source>
</reference>
<dbReference type="InterPro" id="IPR000719">
    <property type="entry name" value="Prot_kinase_dom"/>
</dbReference>
<dbReference type="Gene3D" id="1.10.510.10">
    <property type="entry name" value="Transferase(Phosphotransferase) domain 1"/>
    <property type="match status" value="1"/>
</dbReference>
<comment type="similarity">
    <text evidence="1">Belongs to the protein kinase superfamily. STE Ser/Thr protein kinase family. MAP kinase kinase kinase subfamily.</text>
</comment>
<name>A0A251TN83_HELAN</name>
<evidence type="ECO:0000256" key="3">
    <source>
        <dbReference type="ARBA" id="ARBA00022499"/>
    </source>
</evidence>
<dbReference type="EC" id="2.7.11.25" evidence="2"/>
<gene>
    <name evidence="16" type="primary">NPK1</name>
    <name evidence="16" type="ORF">HannXRQ_Chr10g0311251</name>
</gene>
<dbReference type="PANTHER" id="PTHR48016">
    <property type="entry name" value="MAP KINASE KINASE KINASE SSK2-RELATED-RELATED"/>
    <property type="match status" value="1"/>
</dbReference>
<feature type="region of interest" description="Disordered" evidence="14">
    <location>
        <begin position="556"/>
        <end position="576"/>
    </location>
</feature>
<keyword evidence="10" id="KW-0175">Coiled coil</keyword>
<dbReference type="SMART" id="SM00220">
    <property type="entry name" value="S_TKc"/>
    <property type="match status" value="1"/>
</dbReference>
<proteinExistence type="inferred from homology"/>
<dbReference type="InterPro" id="IPR011009">
    <property type="entry name" value="Kinase-like_dom_sf"/>
</dbReference>
<evidence type="ECO:0000256" key="14">
    <source>
        <dbReference type="SAM" id="MobiDB-lite"/>
    </source>
</evidence>
<feature type="compositionally biased region" description="Polar residues" evidence="14">
    <location>
        <begin position="589"/>
        <end position="609"/>
    </location>
</feature>